<dbReference type="PROSITE" id="PS50943">
    <property type="entry name" value="HTH_CROC1"/>
    <property type="match status" value="1"/>
</dbReference>
<dbReference type="Pfam" id="PF13443">
    <property type="entry name" value="HTH_26"/>
    <property type="match status" value="1"/>
</dbReference>
<dbReference type="Proteomes" id="UP001209916">
    <property type="component" value="Unassembled WGS sequence"/>
</dbReference>
<feature type="domain" description="HTH cro/C1-type" evidence="1">
    <location>
        <begin position="18"/>
        <end position="62"/>
    </location>
</feature>
<evidence type="ECO:0000313" key="2">
    <source>
        <dbReference type="EMBL" id="MCX5464441.1"/>
    </source>
</evidence>
<sequence length="267" mass="30236">MTSPLVQNLRHISDQSGSVAELCRQVGINRQQFNKYLAGTHTPSRQNLSKIARYQAISIEDLSLPPVQFLKRLHGDSRAEEPVGLAHFQTLATLARQSVTQLQPFLGTYLRYHRSSIYLNSIVRAVSILYQQEGLVRYITLESMAVPDDSGNVDRYHFTYRGVCYFLGNRLFLCDYERRQRNEITNTILMPQFRTPIKYMYGLLSGIASTAYGQPYAARAVFQKLGESQQARRAILRQAALISPDDNSIPAAIKAYLCQTPNLLAEV</sequence>
<evidence type="ECO:0000259" key="1">
    <source>
        <dbReference type="PROSITE" id="PS50943"/>
    </source>
</evidence>
<dbReference type="InterPro" id="IPR001387">
    <property type="entry name" value="Cro/C1-type_HTH"/>
</dbReference>
<dbReference type="CDD" id="cd00093">
    <property type="entry name" value="HTH_XRE"/>
    <property type="match status" value="1"/>
</dbReference>
<keyword evidence="3" id="KW-1185">Reference proteome</keyword>
<name>A0ABT3VQM3_9BURK</name>
<gene>
    <name evidence="2" type="ORF">OSH09_09600</name>
</gene>
<comment type="caution">
    <text evidence="2">The sequence shown here is derived from an EMBL/GenBank/DDBJ whole genome shotgun (WGS) entry which is preliminary data.</text>
</comment>
<protein>
    <submittedName>
        <fullName evidence="2">Helix-turn-helix transcriptional regulator</fullName>
    </submittedName>
</protein>
<organism evidence="2 3">
    <name type="scientific">Alcaligenes parafaecalis</name>
    <dbReference type="NCBI Taxonomy" id="171260"/>
    <lineage>
        <taxon>Bacteria</taxon>
        <taxon>Pseudomonadati</taxon>
        <taxon>Pseudomonadota</taxon>
        <taxon>Betaproteobacteria</taxon>
        <taxon>Burkholderiales</taxon>
        <taxon>Alcaligenaceae</taxon>
        <taxon>Alcaligenes</taxon>
    </lineage>
</organism>
<dbReference type="EMBL" id="JAPKNA010000002">
    <property type="protein sequence ID" value="MCX5464441.1"/>
    <property type="molecule type" value="Genomic_DNA"/>
</dbReference>
<proteinExistence type="predicted"/>
<dbReference type="InterPro" id="IPR010982">
    <property type="entry name" value="Lambda_DNA-bd_dom_sf"/>
</dbReference>
<dbReference type="Gene3D" id="1.10.260.40">
    <property type="entry name" value="lambda repressor-like DNA-binding domains"/>
    <property type="match status" value="1"/>
</dbReference>
<reference evidence="2 3" key="1">
    <citation type="submission" date="2022-11" db="EMBL/GenBank/DDBJ databases">
        <title>Biodiversity and phylogenetic relationships of bacteria.</title>
        <authorList>
            <person name="Machado R.A.R."/>
            <person name="Bhat A."/>
            <person name="Loulou A."/>
            <person name="Kallel S."/>
        </authorList>
    </citation>
    <scope>NUCLEOTIDE SEQUENCE [LARGE SCALE GENOMIC DNA]</scope>
    <source>
        <strain evidence="2 3">DSM 13975</strain>
    </source>
</reference>
<accession>A0ABT3VQM3</accession>
<dbReference type="RefSeq" id="WP_266120850.1">
    <property type="nucleotide sequence ID" value="NZ_JAPKNA010000002.1"/>
</dbReference>
<dbReference type="SUPFAM" id="SSF47413">
    <property type="entry name" value="lambda repressor-like DNA-binding domains"/>
    <property type="match status" value="1"/>
</dbReference>
<evidence type="ECO:0000313" key="3">
    <source>
        <dbReference type="Proteomes" id="UP001209916"/>
    </source>
</evidence>